<organism evidence="3 4">
    <name type="scientific">Mycena sanguinolenta</name>
    <dbReference type="NCBI Taxonomy" id="230812"/>
    <lineage>
        <taxon>Eukaryota</taxon>
        <taxon>Fungi</taxon>
        <taxon>Dikarya</taxon>
        <taxon>Basidiomycota</taxon>
        <taxon>Agaricomycotina</taxon>
        <taxon>Agaricomycetes</taxon>
        <taxon>Agaricomycetidae</taxon>
        <taxon>Agaricales</taxon>
        <taxon>Marasmiineae</taxon>
        <taxon>Mycenaceae</taxon>
        <taxon>Mycena</taxon>
    </lineage>
</organism>
<evidence type="ECO:0000256" key="1">
    <source>
        <dbReference type="SAM" id="MobiDB-lite"/>
    </source>
</evidence>
<dbReference type="EMBL" id="JACAZH010000022">
    <property type="protein sequence ID" value="KAF7343695.1"/>
    <property type="molecule type" value="Genomic_DNA"/>
</dbReference>
<dbReference type="InterPro" id="IPR055754">
    <property type="entry name" value="DUF7330"/>
</dbReference>
<keyword evidence="4" id="KW-1185">Reference proteome</keyword>
<dbReference type="Pfam" id="PF24016">
    <property type="entry name" value="DUF7330"/>
    <property type="match status" value="1"/>
</dbReference>
<name>A0A8H6XL71_9AGAR</name>
<evidence type="ECO:0000313" key="4">
    <source>
        <dbReference type="Proteomes" id="UP000623467"/>
    </source>
</evidence>
<sequence length="267" mass="29041">MILTQDSDVHPKAIEQSDIIVNRATIPDELPPAYASDSQTKPAAGPVNDPLAPMPLPDSVRPMNFLSISRGNTSIKGKYVIDPRIKIPQAMLPPLAEDETEATRRNVFLDSIYGNIDADIFVVGDGDLKQNFVSMLMKSTNGSVVVRVHASAAPRPPIHIKATSTYGSVTLHVPRSFRGPATIRTTYGSVRISDSLSAELTTFSEVKQTRRCFIGDYADWAEQPEGWTGDEIDVETTNGNVKLQYDVEQPNVGSPKGKGLFAKLFGA</sequence>
<protein>
    <recommendedName>
        <fullName evidence="2">DUF7330 domain-containing protein</fullName>
    </recommendedName>
</protein>
<comment type="caution">
    <text evidence="3">The sequence shown here is derived from an EMBL/GenBank/DDBJ whole genome shotgun (WGS) entry which is preliminary data.</text>
</comment>
<evidence type="ECO:0000259" key="2">
    <source>
        <dbReference type="Pfam" id="PF24016"/>
    </source>
</evidence>
<proteinExistence type="predicted"/>
<feature type="domain" description="DUF7330" evidence="2">
    <location>
        <begin position="64"/>
        <end position="248"/>
    </location>
</feature>
<accession>A0A8H6XL71</accession>
<feature type="region of interest" description="Disordered" evidence="1">
    <location>
        <begin position="30"/>
        <end position="54"/>
    </location>
</feature>
<dbReference type="AlphaFoldDB" id="A0A8H6XL71"/>
<reference evidence="3" key="1">
    <citation type="submission" date="2020-05" db="EMBL/GenBank/DDBJ databases">
        <title>Mycena genomes resolve the evolution of fungal bioluminescence.</title>
        <authorList>
            <person name="Tsai I.J."/>
        </authorList>
    </citation>
    <scope>NUCLEOTIDE SEQUENCE</scope>
    <source>
        <strain evidence="3">160909Yilan</strain>
    </source>
</reference>
<evidence type="ECO:0000313" key="3">
    <source>
        <dbReference type="EMBL" id="KAF7343695.1"/>
    </source>
</evidence>
<dbReference type="Proteomes" id="UP000623467">
    <property type="component" value="Unassembled WGS sequence"/>
</dbReference>
<dbReference type="OrthoDB" id="5289249at2759"/>
<gene>
    <name evidence="3" type="ORF">MSAN_01949400</name>
</gene>